<protein>
    <submittedName>
        <fullName evidence="5">AraC family transcriptional regulator</fullName>
    </submittedName>
</protein>
<evidence type="ECO:0000256" key="3">
    <source>
        <dbReference type="ARBA" id="ARBA00023163"/>
    </source>
</evidence>
<reference evidence="5 6" key="1">
    <citation type="submission" date="2021-07" db="EMBL/GenBank/DDBJ databases">
        <title>Paenibacillus radiodurans sp. nov., isolated from the southeastern edge of Tengger Desert.</title>
        <authorList>
            <person name="Zhang G."/>
        </authorList>
    </citation>
    <scope>NUCLEOTIDE SEQUENCE [LARGE SCALE GENOMIC DNA]</scope>
    <source>
        <strain evidence="5 6">CCM 7311</strain>
    </source>
</reference>
<dbReference type="PANTHER" id="PTHR43280:SF2">
    <property type="entry name" value="HTH-TYPE TRANSCRIPTIONAL REGULATOR EXSA"/>
    <property type="match status" value="1"/>
</dbReference>
<dbReference type="EMBL" id="JAHZIK010000610">
    <property type="protein sequence ID" value="MBW7456568.1"/>
    <property type="molecule type" value="Genomic_DNA"/>
</dbReference>
<dbReference type="SMART" id="SM00342">
    <property type="entry name" value="HTH_ARAC"/>
    <property type="match status" value="1"/>
</dbReference>
<dbReference type="SUPFAM" id="SSF46689">
    <property type="entry name" value="Homeodomain-like"/>
    <property type="match status" value="1"/>
</dbReference>
<dbReference type="InterPro" id="IPR018060">
    <property type="entry name" value="HTH_AraC"/>
</dbReference>
<evidence type="ECO:0000313" key="6">
    <source>
        <dbReference type="Proteomes" id="UP001519887"/>
    </source>
</evidence>
<keyword evidence="1" id="KW-0805">Transcription regulation</keyword>
<evidence type="ECO:0000313" key="5">
    <source>
        <dbReference type="EMBL" id="MBW7456568.1"/>
    </source>
</evidence>
<dbReference type="PROSITE" id="PS00041">
    <property type="entry name" value="HTH_ARAC_FAMILY_1"/>
    <property type="match status" value="1"/>
</dbReference>
<name>A0ABS7C6Q0_9BACL</name>
<keyword evidence="6" id="KW-1185">Reference proteome</keyword>
<sequence length="80" mass="8816">KQETGDSVIETLLKMRLNYAARLLERTALSIARVAEDVGFADSFYFTKQFSALYGKSPTAYRKSIDYGSAVQDGSGDEPV</sequence>
<organism evidence="5 6">
    <name type="scientific">Paenibacillus sepulcri</name>
    <dbReference type="NCBI Taxonomy" id="359917"/>
    <lineage>
        <taxon>Bacteria</taxon>
        <taxon>Bacillati</taxon>
        <taxon>Bacillota</taxon>
        <taxon>Bacilli</taxon>
        <taxon>Bacillales</taxon>
        <taxon>Paenibacillaceae</taxon>
        <taxon>Paenibacillus</taxon>
    </lineage>
</organism>
<keyword evidence="3" id="KW-0804">Transcription</keyword>
<evidence type="ECO:0000259" key="4">
    <source>
        <dbReference type="PROSITE" id="PS01124"/>
    </source>
</evidence>
<dbReference type="PANTHER" id="PTHR43280">
    <property type="entry name" value="ARAC-FAMILY TRANSCRIPTIONAL REGULATOR"/>
    <property type="match status" value="1"/>
</dbReference>
<proteinExistence type="predicted"/>
<keyword evidence="2" id="KW-0238">DNA-binding</keyword>
<feature type="domain" description="HTH araC/xylS-type" evidence="4">
    <location>
        <begin position="1"/>
        <end position="64"/>
    </location>
</feature>
<evidence type="ECO:0000256" key="1">
    <source>
        <dbReference type="ARBA" id="ARBA00023015"/>
    </source>
</evidence>
<dbReference type="Gene3D" id="1.10.10.60">
    <property type="entry name" value="Homeodomain-like"/>
    <property type="match status" value="1"/>
</dbReference>
<dbReference type="PROSITE" id="PS01124">
    <property type="entry name" value="HTH_ARAC_FAMILY_2"/>
    <property type="match status" value="1"/>
</dbReference>
<dbReference type="InterPro" id="IPR020449">
    <property type="entry name" value="Tscrpt_reg_AraC-type_HTH"/>
</dbReference>
<dbReference type="Proteomes" id="UP001519887">
    <property type="component" value="Unassembled WGS sequence"/>
</dbReference>
<dbReference type="InterPro" id="IPR009057">
    <property type="entry name" value="Homeodomain-like_sf"/>
</dbReference>
<feature type="non-terminal residue" evidence="5">
    <location>
        <position position="1"/>
    </location>
</feature>
<dbReference type="PRINTS" id="PR00032">
    <property type="entry name" value="HTHARAC"/>
</dbReference>
<evidence type="ECO:0000256" key="2">
    <source>
        <dbReference type="ARBA" id="ARBA00023125"/>
    </source>
</evidence>
<dbReference type="Pfam" id="PF12833">
    <property type="entry name" value="HTH_18"/>
    <property type="match status" value="1"/>
</dbReference>
<gene>
    <name evidence="5" type="ORF">K0U00_21245</name>
</gene>
<comment type="caution">
    <text evidence="5">The sequence shown here is derived from an EMBL/GenBank/DDBJ whole genome shotgun (WGS) entry which is preliminary data.</text>
</comment>
<accession>A0ABS7C6Q0</accession>
<dbReference type="InterPro" id="IPR018062">
    <property type="entry name" value="HTH_AraC-typ_CS"/>
</dbReference>